<keyword evidence="2" id="KW-1185">Reference proteome</keyword>
<gene>
    <name evidence="1" type="ORF">ACFFOL_15405</name>
</gene>
<comment type="caution">
    <text evidence="1">The sequence shown here is derived from an EMBL/GenBank/DDBJ whole genome shotgun (WGS) entry which is preliminary data.</text>
</comment>
<sequence>MPYIEDLDDLQWYREHFGDIWQSATLTFSSVEVDGVEIPNGELEFSREPGEESTEVLYREGALSIYKVNSNSPFDLLEQIINGEIPTGEGTAEIESELRRHNPSNYFQDGVREGRVRETRPRMEVNAAVSIDIPEDIEDEYSEVIDVLDDQLMRTEEPYYDLGRCEGYYFDYIFRSDRESPALLLFADSGMEFSIDDSDTLEVVSPTSLFEDLFASVLPQKPYDEHKGWQIEFDEEQLESMENGRSRYTEELDLEDIDELYAVLYLEDEMVNMVEHNTGDRVPENPRYEIMQAFDQDNNLEGYLEGHNADYFEVAVVNALSTAGWLVQWYGDDSFVIPSFSEDVPRAQYKEIDVIAYHPENTQILFIECTNQDISEKEQILDRTEAISSVIDDYHIPTDIGLIQPLQTVPCVATPQKPEELNDDVVSEFEEKGIEILHSERLRAIYAASLDTSDTVDADTQFIEVI</sequence>
<proteinExistence type="predicted"/>
<evidence type="ECO:0000313" key="2">
    <source>
        <dbReference type="Proteomes" id="UP001589595"/>
    </source>
</evidence>
<protein>
    <submittedName>
        <fullName evidence="1">Uncharacterized protein</fullName>
    </submittedName>
</protein>
<name>A0ABD5MU93_9EURY</name>
<reference evidence="1" key="1">
    <citation type="submission" date="2024-09" db="EMBL/GenBank/DDBJ databases">
        <authorList>
            <person name="Sun Q."/>
        </authorList>
    </citation>
    <scope>NUCLEOTIDE SEQUENCE [LARGE SCALE GENOMIC DNA]</scope>
    <source>
        <strain evidence="1">JCM 31273</strain>
    </source>
</reference>
<dbReference type="Proteomes" id="UP001589595">
    <property type="component" value="Unassembled WGS sequence"/>
</dbReference>
<dbReference type="GeneID" id="67211533"/>
<organism evidence="1 2">
    <name type="scientific">Halobaculum roseum</name>
    <dbReference type="NCBI Taxonomy" id="2175149"/>
    <lineage>
        <taxon>Archaea</taxon>
        <taxon>Methanobacteriati</taxon>
        <taxon>Methanobacteriota</taxon>
        <taxon>Stenosarchaea group</taxon>
        <taxon>Halobacteria</taxon>
        <taxon>Halobacteriales</taxon>
        <taxon>Haloferacaceae</taxon>
        <taxon>Halobaculum</taxon>
    </lineage>
</organism>
<dbReference type="EMBL" id="JBHMAJ010000010">
    <property type="protein sequence ID" value="MFB9825557.1"/>
    <property type="molecule type" value="Genomic_DNA"/>
</dbReference>
<dbReference type="RefSeq" id="WP_222921407.1">
    <property type="nucleotide sequence ID" value="NZ_CP082286.1"/>
</dbReference>
<evidence type="ECO:0000313" key="1">
    <source>
        <dbReference type="EMBL" id="MFB9825557.1"/>
    </source>
</evidence>
<dbReference type="AlphaFoldDB" id="A0ABD5MU93"/>
<accession>A0ABD5MU93</accession>